<dbReference type="OrthoDB" id="123929at2759"/>
<dbReference type="EMBL" id="JAGGNH010000006">
    <property type="protein sequence ID" value="KAJ0969935.1"/>
    <property type="molecule type" value="Genomic_DNA"/>
</dbReference>
<dbReference type="Proteomes" id="UP001085076">
    <property type="component" value="Miscellaneous, Linkage group lg06"/>
</dbReference>
<evidence type="ECO:0000256" key="2">
    <source>
        <dbReference type="SAM" id="MobiDB-lite"/>
    </source>
</evidence>
<gene>
    <name evidence="3" type="ORF">J5N97_022812</name>
</gene>
<keyword evidence="1" id="KW-0175">Coiled coil</keyword>
<protein>
    <submittedName>
        <fullName evidence="3">Uncharacterized protein</fullName>
    </submittedName>
</protein>
<organism evidence="3 4">
    <name type="scientific">Dioscorea zingiberensis</name>
    <dbReference type="NCBI Taxonomy" id="325984"/>
    <lineage>
        <taxon>Eukaryota</taxon>
        <taxon>Viridiplantae</taxon>
        <taxon>Streptophyta</taxon>
        <taxon>Embryophyta</taxon>
        <taxon>Tracheophyta</taxon>
        <taxon>Spermatophyta</taxon>
        <taxon>Magnoliopsida</taxon>
        <taxon>Liliopsida</taxon>
        <taxon>Dioscoreales</taxon>
        <taxon>Dioscoreaceae</taxon>
        <taxon>Dioscorea</taxon>
    </lineage>
</organism>
<name>A0A9D5CBW7_9LILI</name>
<reference evidence="3" key="1">
    <citation type="submission" date="2021-03" db="EMBL/GenBank/DDBJ databases">
        <authorList>
            <person name="Li Z."/>
            <person name="Yang C."/>
        </authorList>
    </citation>
    <scope>NUCLEOTIDE SEQUENCE</scope>
    <source>
        <strain evidence="3">Dzin_1.0</strain>
        <tissue evidence="3">Leaf</tissue>
    </source>
</reference>
<proteinExistence type="predicted"/>
<keyword evidence="4" id="KW-1185">Reference proteome</keyword>
<evidence type="ECO:0000313" key="3">
    <source>
        <dbReference type="EMBL" id="KAJ0969935.1"/>
    </source>
</evidence>
<reference evidence="3" key="2">
    <citation type="journal article" date="2022" name="Hortic Res">
        <title>The genome of Dioscorea zingiberensis sheds light on the biosynthesis, origin and evolution of the medicinally important diosgenin saponins.</title>
        <authorList>
            <person name="Li Y."/>
            <person name="Tan C."/>
            <person name="Li Z."/>
            <person name="Guo J."/>
            <person name="Li S."/>
            <person name="Chen X."/>
            <person name="Wang C."/>
            <person name="Dai X."/>
            <person name="Yang H."/>
            <person name="Song W."/>
            <person name="Hou L."/>
            <person name="Xu J."/>
            <person name="Tong Z."/>
            <person name="Xu A."/>
            <person name="Yuan X."/>
            <person name="Wang W."/>
            <person name="Yang Q."/>
            <person name="Chen L."/>
            <person name="Sun Z."/>
            <person name="Wang K."/>
            <person name="Pan B."/>
            <person name="Chen J."/>
            <person name="Bao Y."/>
            <person name="Liu F."/>
            <person name="Qi X."/>
            <person name="Gang D.R."/>
            <person name="Wen J."/>
            <person name="Li J."/>
        </authorList>
    </citation>
    <scope>NUCLEOTIDE SEQUENCE</scope>
    <source>
        <strain evidence="3">Dzin_1.0</strain>
    </source>
</reference>
<evidence type="ECO:0000256" key="1">
    <source>
        <dbReference type="SAM" id="Coils"/>
    </source>
</evidence>
<comment type="caution">
    <text evidence="3">The sequence shown here is derived from an EMBL/GenBank/DDBJ whole genome shotgun (WGS) entry which is preliminary data.</text>
</comment>
<feature type="region of interest" description="Disordered" evidence="2">
    <location>
        <begin position="351"/>
        <end position="373"/>
    </location>
</feature>
<accession>A0A9D5CBW7</accession>
<feature type="coiled-coil region" evidence="1">
    <location>
        <begin position="141"/>
        <end position="182"/>
    </location>
</feature>
<dbReference type="AlphaFoldDB" id="A0A9D5CBW7"/>
<sequence>MTLILTVKPGEDDYLDTSFLLRQASPYMKIKYSNLEEFPNLPCLKRTTAHSRSEHLKRRKFNGLDSSLGIAGKNDDGVDDYHISEKEVRSEKLQEKKNASPKCLNTAHMRVKIIDNHHAETQRVRNDEVMCNFAKALWNVLKQYKQKLTESDKEIQKLKDALRKENTLVSKLEKELEELRSCSCCKHPSIENSPPKEEVLSTFSTTGSLMKSLEQESLKYIDGVHGFNSVEDDCDTLDSCISTDVSKGCQQPLFQNPGGEDVEANRVLLDERSSEGTLSPLSSPLVLGRTRVEENKMTGQMVDSFSKIKYECLPSQTEVKPTDQKGESLPGKKHSVADLEEMNIHRAYLVSTSSENSDNLDRSLPPPVNLEDNENVQRPQFNEKVETCNTRNSSLSMDGEIMKKCHKVNSKSMPLLELHPAVVTDDGPSDESEARELSVKIQSPAFKPPNAGKPRIRKLVPASAMLLKEFSGLEVDVENAKV</sequence>
<evidence type="ECO:0000313" key="4">
    <source>
        <dbReference type="Proteomes" id="UP001085076"/>
    </source>
</evidence>